<dbReference type="PANTHER" id="PTHR11695">
    <property type="entry name" value="ALCOHOL DEHYDROGENASE RELATED"/>
    <property type="match status" value="1"/>
</dbReference>
<dbReference type="InterPro" id="IPR002364">
    <property type="entry name" value="Quin_OxRdtase/zeta-crystal_CS"/>
</dbReference>
<reference evidence="3 4" key="1">
    <citation type="submission" date="2022-07" db="EMBL/GenBank/DDBJ databases">
        <title>Characterization of plant growth promoting rhizobacteria (PGPR) for use as bioinoculants in agriculture.</title>
        <authorList>
            <person name="Hassen A.I."/>
            <person name="Pierneef R."/>
        </authorList>
    </citation>
    <scope>NUCLEOTIDE SEQUENCE [LARGE SCALE GENOMIC DNA]</scope>
    <source>
        <strain evidence="3 4">SARCC-3054</strain>
    </source>
</reference>
<proteinExistence type="predicted"/>
<evidence type="ECO:0000256" key="1">
    <source>
        <dbReference type="ARBA" id="ARBA00023002"/>
    </source>
</evidence>
<dbReference type="Proteomes" id="UP001207830">
    <property type="component" value="Unassembled WGS sequence"/>
</dbReference>
<dbReference type="InterPro" id="IPR036291">
    <property type="entry name" value="NAD(P)-bd_dom_sf"/>
</dbReference>
<dbReference type="PANTHER" id="PTHR11695:SF294">
    <property type="entry name" value="RETICULON-4-INTERACTING PROTEIN 1, MITOCHONDRIAL"/>
    <property type="match status" value="1"/>
</dbReference>
<protein>
    <submittedName>
        <fullName evidence="3">NADP-dependent oxidoreductase</fullName>
    </submittedName>
</protein>
<dbReference type="Gene3D" id="3.40.50.720">
    <property type="entry name" value="NAD(P)-binding Rossmann-like Domain"/>
    <property type="match status" value="1"/>
</dbReference>
<name>A0ABT3YN59_9PSED</name>
<sequence>MKAFLIDRYGQNGGRIGEAPAPVVGAHDVLIEVHASSINVLDSKIRKGEFKLILPYSFPLILGNDLAGIVVEVGSAVTRFKPGDEVYARPPETRIGTFAELVAVNEDAIALKPANTHMTQAASIPLVALTAWQVLVETARLKKGQKVLIHAGSGGVGTVAIQLAKHLGAFVATTTSTANVAWVKALGADQVIDYTQQNFESVLHDFDVVLNSLGADVLEKSLKVLKPGGQLISISGPPTAQFAREQGLSWPLQQVMRLLSFSIRRKARQRDVSYAFVFMRANGAQLQHITALIEAGIIKPVIDRTFPFESTAEALQYVEQGRAQGKVVVTMK</sequence>
<dbReference type="InterPro" id="IPR011032">
    <property type="entry name" value="GroES-like_sf"/>
</dbReference>
<evidence type="ECO:0000313" key="3">
    <source>
        <dbReference type="EMBL" id="MCY0106812.1"/>
    </source>
</evidence>
<dbReference type="EMBL" id="JANIGP010000001">
    <property type="protein sequence ID" value="MCY0106812.1"/>
    <property type="molecule type" value="Genomic_DNA"/>
</dbReference>
<dbReference type="PROSITE" id="PS01162">
    <property type="entry name" value="QOR_ZETA_CRYSTAL"/>
    <property type="match status" value="1"/>
</dbReference>
<comment type="caution">
    <text evidence="3">The sequence shown here is derived from an EMBL/GenBank/DDBJ whole genome shotgun (WGS) entry which is preliminary data.</text>
</comment>
<dbReference type="Pfam" id="PF13602">
    <property type="entry name" value="ADH_zinc_N_2"/>
    <property type="match status" value="1"/>
</dbReference>
<keyword evidence="4" id="KW-1185">Reference proteome</keyword>
<dbReference type="Pfam" id="PF08240">
    <property type="entry name" value="ADH_N"/>
    <property type="match status" value="1"/>
</dbReference>
<evidence type="ECO:0000313" key="4">
    <source>
        <dbReference type="Proteomes" id="UP001207830"/>
    </source>
</evidence>
<organism evidence="3 4">
    <name type="scientific">Pseudomonas monsensis</name>
    <dbReference type="NCBI Taxonomy" id="2745509"/>
    <lineage>
        <taxon>Bacteria</taxon>
        <taxon>Pseudomonadati</taxon>
        <taxon>Pseudomonadota</taxon>
        <taxon>Gammaproteobacteria</taxon>
        <taxon>Pseudomonadales</taxon>
        <taxon>Pseudomonadaceae</taxon>
        <taxon>Pseudomonas</taxon>
    </lineage>
</organism>
<dbReference type="InterPro" id="IPR020843">
    <property type="entry name" value="ER"/>
</dbReference>
<dbReference type="SUPFAM" id="SSF51735">
    <property type="entry name" value="NAD(P)-binding Rossmann-fold domains"/>
    <property type="match status" value="1"/>
</dbReference>
<dbReference type="SMART" id="SM00829">
    <property type="entry name" value="PKS_ER"/>
    <property type="match status" value="1"/>
</dbReference>
<dbReference type="InterPro" id="IPR013154">
    <property type="entry name" value="ADH-like_N"/>
</dbReference>
<dbReference type="CDD" id="cd05289">
    <property type="entry name" value="MDR_like_2"/>
    <property type="match status" value="1"/>
</dbReference>
<dbReference type="Gene3D" id="3.90.180.10">
    <property type="entry name" value="Medium-chain alcohol dehydrogenases, catalytic domain"/>
    <property type="match status" value="1"/>
</dbReference>
<dbReference type="SUPFAM" id="SSF50129">
    <property type="entry name" value="GroES-like"/>
    <property type="match status" value="1"/>
</dbReference>
<feature type="domain" description="Enoyl reductase (ER)" evidence="2">
    <location>
        <begin position="10"/>
        <end position="329"/>
    </location>
</feature>
<accession>A0ABT3YN59</accession>
<evidence type="ECO:0000259" key="2">
    <source>
        <dbReference type="SMART" id="SM00829"/>
    </source>
</evidence>
<dbReference type="InterPro" id="IPR050700">
    <property type="entry name" value="YIM1/Zinc_Alcohol_DH_Fams"/>
</dbReference>
<keyword evidence="1" id="KW-0560">Oxidoreductase</keyword>
<dbReference type="RefSeq" id="WP_267794757.1">
    <property type="nucleotide sequence ID" value="NZ_JANIGP010000001.1"/>
</dbReference>
<gene>
    <name evidence="3" type="ORF">NQF78_00690</name>
</gene>